<dbReference type="GeneID" id="26644592"/>
<proteinExistence type="predicted"/>
<evidence type="ECO:0000313" key="1">
    <source>
        <dbReference type="EMBL" id="AHZ95681.1"/>
    </source>
</evidence>
<dbReference type="OrthoDB" id="15447at10239"/>
<evidence type="ECO:0000313" key="2">
    <source>
        <dbReference type="Proteomes" id="UP000033809"/>
    </source>
</evidence>
<dbReference type="Proteomes" id="UP000033809">
    <property type="component" value="Segment"/>
</dbReference>
<dbReference type="KEGG" id="vg:26644592"/>
<organism evidence="1 2">
    <name type="scientific">Staphylococcus phage SA97</name>
    <dbReference type="NCBI Taxonomy" id="1498171"/>
    <lineage>
        <taxon>Viruses</taxon>
        <taxon>Duplodnaviria</taxon>
        <taxon>Heunggongvirae</taxon>
        <taxon>Uroviricota</taxon>
        <taxon>Caudoviricetes</taxon>
        <taxon>Azeredovirinae</taxon>
        <taxon>Dubowvirus</taxon>
        <taxon>Dubowvirus SA97</taxon>
    </lineage>
</organism>
<protein>
    <recommendedName>
        <fullName evidence="3">Tape measure chaperone</fullName>
    </recommendedName>
</protein>
<dbReference type="EMBL" id="KJ716334">
    <property type="protein sequence ID" value="AHZ95681.1"/>
    <property type="molecule type" value="Genomic_DNA"/>
</dbReference>
<sequence length="114" mass="13588">MSTLGITDLNVIEQMTLTEYNYRMYAKEYEMLTQEFERYKLAFAIRDAAATKNVGTENKPKEEYVFNNANDVLPYEENIQRLNEGKDIRFSSERDEYEPQNNEFFKVIAEFNKQ</sequence>
<reference evidence="1 2" key="2">
    <citation type="journal article" date="2015" name="Viruses">
        <title>Isolation and Genome Characterization of the Virulent Staphylococcus aureus Bacteriophage SA97.</title>
        <authorList>
            <person name="Chang Y."/>
            <person name="Shin H."/>
            <person name="Lee J.H."/>
            <person name="Park C.J."/>
            <person name="Paik S.Y."/>
            <person name="Ryu S."/>
        </authorList>
    </citation>
    <scope>NUCLEOTIDE SEQUENCE [LARGE SCALE GENOMIC DNA]</scope>
</reference>
<keyword evidence="2" id="KW-1185">Reference proteome</keyword>
<gene>
    <name evidence="1" type="ORF">SA97_023</name>
</gene>
<name>A0A0F6N3F7_9CAUD</name>
<dbReference type="RefSeq" id="YP_009218433.1">
    <property type="nucleotide sequence ID" value="NC_029010.1"/>
</dbReference>
<accession>A0A0F6N3F7</accession>
<reference evidence="2" key="1">
    <citation type="submission" date="2014-04" db="EMBL/GenBank/DDBJ databases">
        <title>Complete genome sequence of Staphylococcus aureus bacteriophage SA97.</title>
        <authorList>
            <person name="Chang Y."/>
            <person name="Ryu S."/>
        </authorList>
    </citation>
    <scope>NUCLEOTIDE SEQUENCE [LARGE SCALE GENOMIC DNA]</scope>
</reference>
<evidence type="ECO:0008006" key="3">
    <source>
        <dbReference type="Google" id="ProtNLM"/>
    </source>
</evidence>